<dbReference type="AlphaFoldDB" id="A0A0H3GWS9"/>
<sequence>MGPGSNIYLNLPPRPDNPLILRYKTPFIAIEIIVLTLH</sequence>
<keyword evidence="2" id="KW-1185">Reference proteome</keyword>
<evidence type="ECO:0000313" key="2">
    <source>
        <dbReference type="Proteomes" id="UP000007841"/>
    </source>
</evidence>
<proteinExistence type="predicted"/>
<reference evidence="1 2" key="1">
    <citation type="journal article" date="2012" name="J. Bacteriol.">
        <title>Complete genome sequence of Klebsiella pneumoniae subsp. pneumoniae HS11286, a multidrug-resistant strain isolated from human sputum.</title>
        <authorList>
            <person name="Liu P."/>
            <person name="Li P."/>
            <person name="Jiang X."/>
            <person name="Bi D."/>
            <person name="Xie Y."/>
            <person name="Tai C."/>
            <person name="Deng Z."/>
            <person name="Rajakumar K."/>
            <person name="Ou H.Y."/>
        </authorList>
    </citation>
    <scope>NUCLEOTIDE SEQUENCE [LARGE SCALE GENOMIC DNA]</scope>
    <source>
        <strain evidence="1 2">HS11286</strain>
    </source>
</reference>
<evidence type="ECO:0000313" key="1">
    <source>
        <dbReference type="EMBL" id="AEW61129.1"/>
    </source>
</evidence>
<dbReference type="Proteomes" id="UP000007841">
    <property type="component" value="Chromosome"/>
</dbReference>
<protein>
    <submittedName>
        <fullName evidence="1">Uncharacterized protein</fullName>
    </submittedName>
</protein>
<dbReference type="KEGG" id="kpm:KPHS_24310"/>
<dbReference type="HOGENOM" id="CLU_3328953_0_0_6"/>
<dbReference type="PATRIC" id="fig|1125630.4.peg.2364"/>
<accession>A0A0H3GWS9</accession>
<dbReference type="GeneID" id="11847449"/>
<gene>
    <name evidence="1" type="ordered locus">KPHS_24310</name>
</gene>
<dbReference type="STRING" id="1125630.KPHS_24310"/>
<organism evidence="1 2">
    <name type="scientific">Klebsiella pneumoniae subsp. pneumoniae (strain HS11286)</name>
    <dbReference type="NCBI Taxonomy" id="1125630"/>
    <lineage>
        <taxon>Bacteria</taxon>
        <taxon>Pseudomonadati</taxon>
        <taxon>Pseudomonadota</taxon>
        <taxon>Gammaproteobacteria</taxon>
        <taxon>Enterobacterales</taxon>
        <taxon>Enterobacteriaceae</taxon>
        <taxon>Klebsiella/Raoultella group</taxon>
        <taxon>Klebsiella</taxon>
        <taxon>Klebsiella pneumoniae complex</taxon>
    </lineage>
</organism>
<dbReference type="EMBL" id="CP003200">
    <property type="protein sequence ID" value="AEW61129.1"/>
    <property type="molecule type" value="Genomic_DNA"/>
</dbReference>
<dbReference type="RefSeq" id="WP_004220237.1">
    <property type="nucleotide sequence ID" value="NC_016845.1"/>
</dbReference>
<dbReference type="RefSeq" id="YP_005226731.1">
    <property type="nucleotide sequence ID" value="NC_016845.1"/>
</dbReference>
<name>A0A0H3GWS9_KLEPH</name>